<dbReference type="RefSeq" id="WP_344888398.1">
    <property type="nucleotide sequence ID" value="NZ_BAAAWD010000004.1"/>
</dbReference>
<organism evidence="1 2">
    <name type="scientific">Streptosporangium longisporum</name>
    <dbReference type="NCBI Taxonomy" id="46187"/>
    <lineage>
        <taxon>Bacteria</taxon>
        <taxon>Bacillati</taxon>
        <taxon>Actinomycetota</taxon>
        <taxon>Actinomycetes</taxon>
        <taxon>Streptosporangiales</taxon>
        <taxon>Streptosporangiaceae</taxon>
        <taxon>Streptosporangium</taxon>
    </lineage>
</organism>
<protein>
    <submittedName>
        <fullName evidence="1">Uncharacterized protein</fullName>
    </submittedName>
</protein>
<keyword evidence="2" id="KW-1185">Reference proteome</keyword>
<evidence type="ECO:0000313" key="2">
    <source>
        <dbReference type="Proteomes" id="UP001499930"/>
    </source>
</evidence>
<dbReference type="EMBL" id="BAAAWD010000004">
    <property type="protein sequence ID" value="GAA2990420.1"/>
    <property type="molecule type" value="Genomic_DNA"/>
</dbReference>
<proteinExistence type="predicted"/>
<gene>
    <name evidence="1" type="ORF">GCM10017559_08050</name>
</gene>
<sequence length="96" mass="10495">MSTNISPAAKWLEEQAAAYHAAHQDPALCRALPPVPAYLRQPNTQQEEITSTTVTLPSGATARITHRGPITPSTLAMLDDTARDMMRRREAEANRG</sequence>
<accession>A0ABN3XRL7</accession>
<reference evidence="1 2" key="1">
    <citation type="journal article" date="2019" name="Int. J. Syst. Evol. Microbiol.">
        <title>The Global Catalogue of Microorganisms (GCM) 10K type strain sequencing project: providing services to taxonomists for standard genome sequencing and annotation.</title>
        <authorList>
            <consortium name="The Broad Institute Genomics Platform"/>
            <consortium name="The Broad Institute Genome Sequencing Center for Infectious Disease"/>
            <person name="Wu L."/>
            <person name="Ma J."/>
        </authorList>
    </citation>
    <scope>NUCLEOTIDE SEQUENCE [LARGE SCALE GENOMIC DNA]</scope>
    <source>
        <strain evidence="1 2">JCM 3106</strain>
    </source>
</reference>
<evidence type="ECO:0000313" key="1">
    <source>
        <dbReference type="EMBL" id="GAA2990420.1"/>
    </source>
</evidence>
<dbReference type="Proteomes" id="UP001499930">
    <property type="component" value="Unassembled WGS sequence"/>
</dbReference>
<comment type="caution">
    <text evidence="1">The sequence shown here is derived from an EMBL/GenBank/DDBJ whole genome shotgun (WGS) entry which is preliminary data.</text>
</comment>
<name>A0ABN3XRL7_9ACTN</name>